<evidence type="ECO:0000313" key="3">
    <source>
        <dbReference type="Proteomes" id="UP001152888"/>
    </source>
</evidence>
<evidence type="ECO:0000313" key="2">
    <source>
        <dbReference type="EMBL" id="CAH1995561.1"/>
    </source>
</evidence>
<organism evidence="2 3">
    <name type="scientific">Acanthoscelides obtectus</name>
    <name type="common">Bean weevil</name>
    <name type="synonym">Bruchus obtectus</name>
    <dbReference type="NCBI Taxonomy" id="200917"/>
    <lineage>
        <taxon>Eukaryota</taxon>
        <taxon>Metazoa</taxon>
        <taxon>Ecdysozoa</taxon>
        <taxon>Arthropoda</taxon>
        <taxon>Hexapoda</taxon>
        <taxon>Insecta</taxon>
        <taxon>Pterygota</taxon>
        <taxon>Neoptera</taxon>
        <taxon>Endopterygota</taxon>
        <taxon>Coleoptera</taxon>
        <taxon>Polyphaga</taxon>
        <taxon>Cucujiformia</taxon>
        <taxon>Chrysomeloidea</taxon>
        <taxon>Chrysomelidae</taxon>
        <taxon>Bruchinae</taxon>
        <taxon>Bruchini</taxon>
        <taxon>Acanthoscelides</taxon>
    </lineage>
</organism>
<dbReference type="OrthoDB" id="6790091at2759"/>
<evidence type="ECO:0000256" key="1">
    <source>
        <dbReference type="SAM" id="SignalP"/>
    </source>
</evidence>
<proteinExistence type="predicted"/>
<dbReference type="EMBL" id="CAKOFQ010007232">
    <property type="protein sequence ID" value="CAH1995561.1"/>
    <property type="molecule type" value="Genomic_DNA"/>
</dbReference>
<dbReference type="AlphaFoldDB" id="A0A9P0PQW1"/>
<feature type="signal peptide" evidence="1">
    <location>
        <begin position="1"/>
        <end position="18"/>
    </location>
</feature>
<comment type="caution">
    <text evidence="2">The sequence shown here is derived from an EMBL/GenBank/DDBJ whole genome shotgun (WGS) entry which is preliminary data.</text>
</comment>
<keyword evidence="3" id="KW-1185">Reference proteome</keyword>
<protein>
    <submittedName>
        <fullName evidence="2">Uncharacterized protein</fullName>
    </submittedName>
</protein>
<dbReference type="Proteomes" id="UP001152888">
    <property type="component" value="Unassembled WGS sequence"/>
</dbReference>
<keyword evidence="1" id="KW-0732">Signal</keyword>
<feature type="chain" id="PRO_5040269491" evidence="1">
    <location>
        <begin position="19"/>
        <end position="216"/>
    </location>
</feature>
<gene>
    <name evidence="2" type="ORF">ACAOBT_LOCUS22679</name>
</gene>
<name>A0A9P0PQW1_ACAOB</name>
<sequence>MNPATIVLFSCMAIMAQAAVIVDPTTAAIALNGGVGSKPFGIGRFADDAAGLFNLIGRNRCIGGVCSPNAVSNCIGAECDLVEDQVRKVVVQKQLQKLQAIQNVQMIEQNQLKNEQESLQEVRMLAQEAGLQQQVANQQAQLQEQAAFVDITQQLHKVQLLDQLRAAQIKINQAASSILWNPVRGVCGPTGCFLTKKTLVDPRIARVFQRPFCDFC</sequence>
<reference evidence="2" key="1">
    <citation type="submission" date="2022-03" db="EMBL/GenBank/DDBJ databases">
        <authorList>
            <person name="Sayadi A."/>
        </authorList>
    </citation>
    <scope>NUCLEOTIDE SEQUENCE</scope>
</reference>
<accession>A0A9P0PQW1</accession>